<dbReference type="Pfam" id="PF26575">
    <property type="entry name" value="HHO5_N"/>
    <property type="match status" value="1"/>
</dbReference>
<reference evidence="8" key="1">
    <citation type="journal article" date="2023" name="Nat. Commun.">
        <title>Diploid and tetraploid genomes of Acorus and the evolution of monocots.</title>
        <authorList>
            <person name="Ma L."/>
            <person name="Liu K.W."/>
            <person name="Li Z."/>
            <person name="Hsiao Y.Y."/>
            <person name="Qi Y."/>
            <person name="Fu T."/>
            <person name="Tang G.D."/>
            <person name="Zhang D."/>
            <person name="Sun W.H."/>
            <person name="Liu D.K."/>
            <person name="Li Y."/>
            <person name="Chen G.Z."/>
            <person name="Liu X.D."/>
            <person name="Liao X.Y."/>
            <person name="Jiang Y.T."/>
            <person name="Yu X."/>
            <person name="Hao Y."/>
            <person name="Huang J."/>
            <person name="Zhao X.W."/>
            <person name="Ke S."/>
            <person name="Chen Y.Y."/>
            <person name="Wu W.L."/>
            <person name="Hsu J.L."/>
            <person name="Lin Y.F."/>
            <person name="Huang M.D."/>
            <person name="Li C.Y."/>
            <person name="Huang L."/>
            <person name="Wang Z.W."/>
            <person name="Zhao X."/>
            <person name="Zhong W.Y."/>
            <person name="Peng D.H."/>
            <person name="Ahmad S."/>
            <person name="Lan S."/>
            <person name="Zhang J.S."/>
            <person name="Tsai W.C."/>
            <person name="Van de Peer Y."/>
            <person name="Liu Z.J."/>
        </authorList>
    </citation>
    <scope>NUCLEOTIDE SEQUENCE</scope>
    <source>
        <strain evidence="8">CP</strain>
    </source>
</reference>
<evidence type="ECO:0000256" key="5">
    <source>
        <dbReference type="ARBA" id="ARBA00023242"/>
    </source>
</evidence>
<dbReference type="AlphaFoldDB" id="A0AAV9FHG9"/>
<keyword evidence="2" id="KW-0805">Transcription regulation</keyword>
<dbReference type="Proteomes" id="UP001180020">
    <property type="component" value="Unassembled WGS sequence"/>
</dbReference>
<dbReference type="InterPro" id="IPR044787">
    <property type="entry name" value="HHO5-like"/>
</dbReference>
<dbReference type="PROSITE" id="PS51294">
    <property type="entry name" value="HTH_MYB"/>
    <property type="match status" value="1"/>
</dbReference>
<keyword evidence="9" id="KW-1185">Reference proteome</keyword>
<feature type="region of interest" description="Disordered" evidence="6">
    <location>
        <begin position="299"/>
        <end position="357"/>
    </location>
</feature>
<keyword evidence="5" id="KW-0539">Nucleus</keyword>
<keyword evidence="3" id="KW-0238">DNA-binding</keyword>
<dbReference type="GO" id="GO:0003700">
    <property type="term" value="F:DNA-binding transcription factor activity"/>
    <property type="evidence" value="ECO:0007669"/>
    <property type="project" value="InterPro"/>
</dbReference>
<evidence type="ECO:0000259" key="7">
    <source>
        <dbReference type="PROSITE" id="PS51294"/>
    </source>
</evidence>
<dbReference type="InterPro" id="IPR058673">
    <property type="entry name" value="HHO5-like_N"/>
</dbReference>
<dbReference type="InterPro" id="IPR006447">
    <property type="entry name" value="Myb_dom_plants"/>
</dbReference>
<evidence type="ECO:0000313" key="8">
    <source>
        <dbReference type="EMBL" id="KAK1325212.1"/>
    </source>
</evidence>
<dbReference type="Pfam" id="PF00249">
    <property type="entry name" value="Myb_DNA-binding"/>
    <property type="match status" value="1"/>
</dbReference>
<feature type="region of interest" description="Disordered" evidence="6">
    <location>
        <begin position="75"/>
        <end position="103"/>
    </location>
</feature>
<evidence type="ECO:0000256" key="6">
    <source>
        <dbReference type="SAM" id="MobiDB-lite"/>
    </source>
</evidence>
<evidence type="ECO:0000256" key="3">
    <source>
        <dbReference type="ARBA" id="ARBA00023125"/>
    </source>
</evidence>
<dbReference type="SUPFAM" id="SSF46689">
    <property type="entry name" value="Homeodomain-like"/>
    <property type="match status" value="1"/>
</dbReference>
<gene>
    <name evidence="8" type="ORF">QJS10_CPA01g01569</name>
</gene>
<feature type="region of interest" description="Disordered" evidence="6">
    <location>
        <begin position="141"/>
        <end position="177"/>
    </location>
</feature>
<comment type="subcellular location">
    <subcellularLocation>
        <location evidence="1">Nucleus</location>
    </subcellularLocation>
</comment>
<proteinExistence type="predicted"/>
<dbReference type="FunFam" id="1.10.10.60:FF:000002">
    <property type="entry name" value="Myb family transcription factor"/>
    <property type="match status" value="1"/>
</dbReference>
<dbReference type="PANTHER" id="PTHR31003:SF16">
    <property type="entry name" value="TRANSCRIPTION FACTOR HHO2"/>
    <property type="match status" value="1"/>
</dbReference>
<sequence>MDFAERTRRCQEYMDALEQERKKIEVFQRELPLCLQLVTHAIESCKRQLGATEVTTPYGRSDGEETSSEGPVLEEFMPIKGGTNSETTEEGEEGEQRTTDEKKPDWLRSVQLWNPDPVVVKEAPRKPCAIELKKTGGGAFLPFRGGEKSPPAVVVPSTAASTNSETEGQSSHRKARRCWSPELHRRFLHALQLLGGSETATPKQIREQMKVDGLTNDEVKSHLQKYRLHTRRPSPITAVQNIQTDGNGGGCPPPQFVLVGGIWAPPPEYAAAAAAAAKQAMDGSSAGRLYAPVATLPAEVATERKKRMRSSAGDSEGRGSRNEHCLADDEANSNSENCAASSSSQTTTASPPPAQHQ</sequence>
<dbReference type="InterPro" id="IPR009057">
    <property type="entry name" value="Homeodomain-like_sf"/>
</dbReference>
<dbReference type="InterPro" id="IPR017930">
    <property type="entry name" value="Myb_dom"/>
</dbReference>
<evidence type="ECO:0000256" key="1">
    <source>
        <dbReference type="ARBA" id="ARBA00004123"/>
    </source>
</evidence>
<organism evidence="8 9">
    <name type="scientific">Acorus calamus</name>
    <name type="common">Sweet flag</name>
    <dbReference type="NCBI Taxonomy" id="4465"/>
    <lineage>
        <taxon>Eukaryota</taxon>
        <taxon>Viridiplantae</taxon>
        <taxon>Streptophyta</taxon>
        <taxon>Embryophyta</taxon>
        <taxon>Tracheophyta</taxon>
        <taxon>Spermatophyta</taxon>
        <taxon>Magnoliopsida</taxon>
        <taxon>Liliopsida</taxon>
        <taxon>Acoraceae</taxon>
        <taxon>Acorus</taxon>
    </lineage>
</organism>
<name>A0AAV9FHG9_ACOCL</name>
<dbReference type="GO" id="GO:0003677">
    <property type="term" value="F:DNA binding"/>
    <property type="evidence" value="ECO:0007669"/>
    <property type="project" value="UniProtKB-KW"/>
</dbReference>
<feature type="compositionally biased region" description="Basic and acidic residues" evidence="6">
    <location>
        <begin position="94"/>
        <end position="103"/>
    </location>
</feature>
<dbReference type="EMBL" id="JAUJYO010000001">
    <property type="protein sequence ID" value="KAK1325212.1"/>
    <property type="molecule type" value="Genomic_DNA"/>
</dbReference>
<dbReference type="PANTHER" id="PTHR31003">
    <property type="entry name" value="MYB FAMILY TRANSCRIPTION FACTOR"/>
    <property type="match status" value="1"/>
</dbReference>
<feature type="compositionally biased region" description="Polar residues" evidence="6">
    <location>
        <begin position="158"/>
        <end position="169"/>
    </location>
</feature>
<protein>
    <submittedName>
        <fullName evidence="8">Myb family transcription factor</fullName>
    </submittedName>
</protein>
<dbReference type="InterPro" id="IPR001005">
    <property type="entry name" value="SANT/Myb"/>
</dbReference>
<evidence type="ECO:0000313" key="9">
    <source>
        <dbReference type="Proteomes" id="UP001180020"/>
    </source>
</evidence>
<dbReference type="GO" id="GO:0005634">
    <property type="term" value="C:nucleus"/>
    <property type="evidence" value="ECO:0007669"/>
    <property type="project" value="UniProtKB-SubCell"/>
</dbReference>
<evidence type="ECO:0000256" key="2">
    <source>
        <dbReference type="ARBA" id="ARBA00023015"/>
    </source>
</evidence>
<feature type="compositionally biased region" description="Basic and acidic residues" evidence="6">
    <location>
        <begin position="315"/>
        <end position="327"/>
    </location>
</feature>
<reference evidence="8" key="2">
    <citation type="submission" date="2023-06" db="EMBL/GenBank/DDBJ databases">
        <authorList>
            <person name="Ma L."/>
            <person name="Liu K.-W."/>
            <person name="Li Z."/>
            <person name="Hsiao Y.-Y."/>
            <person name="Qi Y."/>
            <person name="Fu T."/>
            <person name="Tang G."/>
            <person name="Zhang D."/>
            <person name="Sun W.-H."/>
            <person name="Liu D.-K."/>
            <person name="Li Y."/>
            <person name="Chen G.-Z."/>
            <person name="Liu X.-D."/>
            <person name="Liao X.-Y."/>
            <person name="Jiang Y.-T."/>
            <person name="Yu X."/>
            <person name="Hao Y."/>
            <person name="Huang J."/>
            <person name="Zhao X.-W."/>
            <person name="Ke S."/>
            <person name="Chen Y.-Y."/>
            <person name="Wu W.-L."/>
            <person name="Hsu J.-L."/>
            <person name="Lin Y.-F."/>
            <person name="Huang M.-D."/>
            <person name="Li C.-Y."/>
            <person name="Huang L."/>
            <person name="Wang Z.-W."/>
            <person name="Zhao X."/>
            <person name="Zhong W.-Y."/>
            <person name="Peng D.-H."/>
            <person name="Ahmad S."/>
            <person name="Lan S."/>
            <person name="Zhang J.-S."/>
            <person name="Tsai W.-C."/>
            <person name="Van De Peer Y."/>
            <person name="Liu Z.-J."/>
        </authorList>
    </citation>
    <scope>NUCLEOTIDE SEQUENCE</scope>
    <source>
        <strain evidence="8">CP</strain>
        <tissue evidence="8">Leaves</tissue>
    </source>
</reference>
<evidence type="ECO:0000256" key="4">
    <source>
        <dbReference type="ARBA" id="ARBA00023163"/>
    </source>
</evidence>
<dbReference type="NCBIfam" id="TIGR01557">
    <property type="entry name" value="myb_SHAQKYF"/>
    <property type="match status" value="1"/>
</dbReference>
<keyword evidence="4" id="KW-0804">Transcription</keyword>
<accession>A0AAV9FHG9</accession>
<feature type="domain" description="HTH myb-type" evidence="7">
    <location>
        <begin position="171"/>
        <end position="231"/>
    </location>
</feature>
<feature type="compositionally biased region" description="Low complexity" evidence="6">
    <location>
        <begin position="332"/>
        <end position="349"/>
    </location>
</feature>
<dbReference type="Gene3D" id="1.10.10.60">
    <property type="entry name" value="Homeodomain-like"/>
    <property type="match status" value="1"/>
</dbReference>
<comment type="caution">
    <text evidence="8">The sequence shown here is derived from an EMBL/GenBank/DDBJ whole genome shotgun (WGS) entry which is preliminary data.</text>
</comment>